<proteinExistence type="predicted"/>
<dbReference type="Proteomes" id="UP001491552">
    <property type="component" value="Unassembled WGS sequence"/>
</dbReference>
<protein>
    <submittedName>
        <fullName evidence="1">Uncharacterized protein</fullName>
    </submittedName>
</protein>
<evidence type="ECO:0000313" key="2">
    <source>
        <dbReference type="Proteomes" id="UP001491552"/>
    </source>
</evidence>
<gene>
    <name evidence="1" type="ORF">WMO66_05075</name>
</gene>
<keyword evidence="2" id="KW-1185">Reference proteome</keyword>
<sequence>MKELMKTNVYDVGESVLIVGSCLPDMEPEGFAQLRAEADHVFELCLEQTHINMAITKISAMLYTGKIRTLRFATVDRSPHCVQMHYIQNELRRMMDLSAVTIENYVVENGKLTKLSPELIYLSKHLGELSRRMGENV</sequence>
<reference evidence="1 2" key="1">
    <citation type="submission" date="2024-03" db="EMBL/GenBank/DDBJ databases">
        <title>Human intestinal bacterial collection.</title>
        <authorList>
            <person name="Pauvert C."/>
            <person name="Hitch T.C.A."/>
            <person name="Clavel T."/>
        </authorList>
    </citation>
    <scope>NUCLEOTIDE SEQUENCE [LARGE SCALE GENOMIC DNA]</scope>
    <source>
        <strain evidence="1 2">CLA-AA-H192</strain>
    </source>
</reference>
<dbReference type="RefSeq" id="WP_349135301.1">
    <property type="nucleotide sequence ID" value="NZ_JBBMFF010000175.1"/>
</dbReference>
<dbReference type="EMBL" id="JBBMFF010000175">
    <property type="protein sequence ID" value="MEQ2510623.1"/>
    <property type="molecule type" value="Genomic_DNA"/>
</dbReference>
<evidence type="ECO:0000313" key="1">
    <source>
        <dbReference type="EMBL" id="MEQ2510623.1"/>
    </source>
</evidence>
<comment type="caution">
    <text evidence="1">The sequence shown here is derived from an EMBL/GenBank/DDBJ whole genome shotgun (WGS) entry which is preliminary data.</text>
</comment>
<accession>A0ABV1G5E7</accession>
<organism evidence="1 2">
    <name type="scientific">Faecousia intestinalis</name>
    <dbReference type="NCBI Taxonomy" id="3133167"/>
    <lineage>
        <taxon>Bacteria</taxon>
        <taxon>Bacillati</taxon>
        <taxon>Bacillota</taxon>
        <taxon>Clostridia</taxon>
        <taxon>Eubacteriales</taxon>
        <taxon>Oscillospiraceae</taxon>
        <taxon>Faecousia</taxon>
    </lineage>
</organism>
<name>A0ABV1G5E7_9FIRM</name>